<accession>A0AAD9QZS4</accession>
<evidence type="ECO:0000313" key="1">
    <source>
        <dbReference type="EMBL" id="KAK2570524.1"/>
    </source>
</evidence>
<dbReference type="EMBL" id="JARQWQ010000007">
    <property type="protein sequence ID" value="KAK2570524.1"/>
    <property type="molecule type" value="Genomic_DNA"/>
</dbReference>
<dbReference type="Proteomes" id="UP001249851">
    <property type="component" value="Unassembled WGS sequence"/>
</dbReference>
<protein>
    <submittedName>
        <fullName evidence="1">Uncharacterized protein</fullName>
    </submittedName>
</protein>
<evidence type="ECO:0000313" key="2">
    <source>
        <dbReference type="Proteomes" id="UP001249851"/>
    </source>
</evidence>
<reference evidence="1" key="1">
    <citation type="journal article" date="2023" name="G3 (Bethesda)">
        <title>Whole genome assembly and annotation of the endangered Caribbean coral Acropora cervicornis.</title>
        <authorList>
            <person name="Selwyn J.D."/>
            <person name="Vollmer S.V."/>
        </authorList>
    </citation>
    <scope>NUCLEOTIDE SEQUENCE</scope>
    <source>
        <strain evidence="1">K2</strain>
    </source>
</reference>
<gene>
    <name evidence="1" type="ORF">P5673_004189</name>
</gene>
<organism evidence="1 2">
    <name type="scientific">Acropora cervicornis</name>
    <name type="common">Staghorn coral</name>
    <dbReference type="NCBI Taxonomy" id="6130"/>
    <lineage>
        <taxon>Eukaryota</taxon>
        <taxon>Metazoa</taxon>
        <taxon>Cnidaria</taxon>
        <taxon>Anthozoa</taxon>
        <taxon>Hexacorallia</taxon>
        <taxon>Scleractinia</taxon>
        <taxon>Astrocoeniina</taxon>
        <taxon>Acroporidae</taxon>
        <taxon>Acropora</taxon>
    </lineage>
</organism>
<keyword evidence="2" id="KW-1185">Reference proteome</keyword>
<proteinExistence type="predicted"/>
<name>A0AAD9QZS4_ACRCE</name>
<comment type="caution">
    <text evidence="1">The sequence shown here is derived from an EMBL/GenBank/DDBJ whole genome shotgun (WGS) entry which is preliminary data.</text>
</comment>
<sequence length="71" mass="8034">MQVAVTAVKQWSITNKLQLNPNKCKELLTDFKKPQHQFDVATVNSKELERVNSVKVLGVAIASTLEWNCHI</sequence>
<reference evidence="1" key="2">
    <citation type="journal article" date="2023" name="Science">
        <title>Genomic signatures of disease resistance in endangered staghorn corals.</title>
        <authorList>
            <person name="Vollmer S.V."/>
            <person name="Selwyn J.D."/>
            <person name="Despard B.A."/>
            <person name="Roesel C.L."/>
        </authorList>
    </citation>
    <scope>NUCLEOTIDE SEQUENCE</scope>
    <source>
        <strain evidence="1">K2</strain>
    </source>
</reference>
<dbReference type="AlphaFoldDB" id="A0AAD9QZS4"/>